<feature type="transmembrane region" description="Helical" evidence="1">
    <location>
        <begin position="323"/>
        <end position="342"/>
    </location>
</feature>
<dbReference type="EMBL" id="LSRS01000002">
    <property type="protein sequence ID" value="KAF1085918.1"/>
    <property type="molecule type" value="Genomic_DNA"/>
</dbReference>
<dbReference type="AlphaFoldDB" id="A0A9D3AZJ8"/>
<dbReference type="PANTHER" id="PTHR37814:SF1">
    <property type="entry name" value="MEMBRANE PROTEIN"/>
    <property type="match status" value="1"/>
</dbReference>
<keyword evidence="1" id="KW-1133">Transmembrane helix</keyword>
<keyword evidence="1" id="KW-0472">Membrane</keyword>
<reference evidence="2" key="1">
    <citation type="submission" date="2016-02" db="EMBL/GenBank/DDBJ databases">
        <title>Draft Genome Sequence of Sporotomaculum syntrophicum Strain FB, a Syntrophic Benzoate Degrader.</title>
        <authorList>
            <person name="Nobu M.K."/>
            <person name="Narihiro T."/>
            <person name="Qiu Y.-L."/>
            <person name="Ohashi A."/>
            <person name="Liu W.-T."/>
            <person name="Yuji S."/>
        </authorList>
    </citation>
    <scope>NUCLEOTIDE SEQUENCE</scope>
    <source>
        <strain evidence="2">FB</strain>
    </source>
</reference>
<dbReference type="OrthoDB" id="4424890at2"/>
<feature type="transmembrane region" description="Helical" evidence="1">
    <location>
        <begin position="140"/>
        <end position="162"/>
    </location>
</feature>
<gene>
    <name evidence="2" type="ORF">SPSYN_00653</name>
</gene>
<feature type="transmembrane region" description="Helical" evidence="1">
    <location>
        <begin position="115"/>
        <end position="133"/>
    </location>
</feature>
<feature type="transmembrane region" description="Helical" evidence="1">
    <location>
        <begin position="84"/>
        <end position="109"/>
    </location>
</feature>
<keyword evidence="3" id="KW-1185">Reference proteome</keyword>
<dbReference type="InterPro" id="IPR038728">
    <property type="entry name" value="YkvI-like"/>
</dbReference>
<proteinExistence type="predicted"/>
<feature type="transmembrane region" description="Helical" evidence="1">
    <location>
        <begin position="216"/>
        <end position="237"/>
    </location>
</feature>
<feature type="transmembrane region" description="Helical" evidence="1">
    <location>
        <begin position="297"/>
        <end position="317"/>
    </location>
</feature>
<feature type="transmembrane region" description="Helical" evidence="1">
    <location>
        <begin position="182"/>
        <end position="204"/>
    </location>
</feature>
<feature type="transmembrane region" description="Helical" evidence="1">
    <location>
        <begin position="45"/>
        <end position="63"/>
    </location>
</feature>
<keyword evidence="1" id="KW-0812">Transmembrane</keyword>
<evidence type="ECO:0008006" key="4">
    <source>
        <dbReference type="Google" id="ProtNLM"/>
    </source>
</evidence>
<evidence type="ECO:0000313" key="3">
    <source>
        <dbReference type="Proteomes" id="UP000798488"/>
    </source>
</evidence>
<feature type="transmembrane region" description="Helical" evidence="1">
    <location>
        <begin position="12"/>
        <end position="33"/>
    </location>
</feature>
<organism evidence="2 3">
    <name type="scientific">Sporotomaculum syntrophicum</name>
    <dbReference type="NCBI Taxonomy" id="182264"/>
    <lineage>
        <taxon>Bacteria</taxon>
        <taxon>Bacillati</taxon>
        <taxon>Bacillota</taxon>
        <taxon>Clostridia</taxon>
        <taxon>Eubacteriales</taxon>
        <taxon>Desulfallaceae</taxon>
        <taxon>Sporotomaculum</taxon>
    </lineage>
</organism>
<accession>A0A9D3AZJ8</accession>
<protein>
    <recommendedName>
        <fullName evidence="4">Membrane protein YkvI</fullName>
    </recommendedName>
</protein>
<dbReference type="RefSeq" id="WP_161821074.1">
    <property type="nucleotide sequence ID" value="NZ_LSRS01000002.1"/>
</dbReference>
<comment type="caution">
    <text evidence="2">The sequence shown here is derived from an EMBL/GenBank/DDBJ whole genome shotgun (WGS) entry which is preliminary data.</text>
</comment>
<evidence type="ECO:0000313" key="2">
    <source>
        <dbReference type="EMBL" id="KAF1085918.1"/>
    </source>
</evidence>
<name>A0A9D3AZJ8_9FIRM</name>
<dbReference type="Proteomes" id="UP000798488">
    <property type="component" value="Unassembled WGS sequence"/>
</dbReference>
<evidence type="ECO:0000256" key="1">
    <source>
        <dbReference type="SAM" id="Phobius"/>
    </source>
</evidence>
<dbReference type="PANTHER" id="PTHR37814">
    <property type="entry name" value="CONSERVED MEMBRANE PROTEIN"/>
    <property type="match status" value="1"/>
</dbReference>
<sequence>MNKQISTMKIAAMYMGSIIGAGFASGQEIMQFITVHERDGIKEVFLITFLFCYLGAVILYLSNKFKTDNYLVIINYLVGKKTTILLDIISLLMLAGGLGVMLSGGGAVFNEYLNMPAWYGILILALINCLVLFCGLQGVVWVNAILVPLKITAILLISLLLIKMQNSSTGLNIAIEPPENIYRNWVISGFLYVSYNMIVVVAVLSTIGKNINTKKAISGGLLGGIGLGITAGVMYWAELTIYPEIINFKVPMLYMAGLISDGMKSIMGILIWVAILTTTVANAHGFAARLSEVNSNMYKLVGIGVTMLSIPIARFDFDQLVGIIYPLFGYAGLLLIIILIFGPPLKYLRLIIIRVKNVWGGKY</sequence>
<feature type="transmembrane region" description="Helical" evidence="1">
    <location>
        <begin position="252"/>
        <end position="276"/>
    </location>
</feature>